<evidence type="ECO:0000256" key="7">
    <source>
        <dbReference type="SAM" id="Phobius"/>
    </source>
</evidence>
<dbReference type="InterPro" id="IPR003362">
    <property type="entry name" value="Bact_transf"/>
</dbReference>
<accession>A0ABT4IB49</accession>
<evidence type="ECO:0000256" key="3">
    <source>
        <dbReference type="ARBA" id="ARBA00022679"/>
    </source>
</evidence>
<keyword evidence="4 7" id="KW-0812">Transmembrane</keyword>
<comment type="caution">
    <text evidence="9">The sequence shown here is derived from an EMBL/GenBank/DDBJ whole genome shotgun (WGS) entry which is preliminary data.</text>
</comment>
<evidence type="ECO:0000256" key="6">
    <source>
        <dbReference type="ARBA" id="ARBA00023136"/>
    </source>
</evidence>
<feature type="transmembrane region" description="Helical" evidence="7">
    <location>
        <begin position="102"/>
        <end position="121"/>
    </location>
</feature>
<keyword evidence="3 9" id="KW-0808">Transferase</keyword>
<evidence type="ECO:0000256" key="1">
    <source>
        <dbReference type="ARBA" id="ARBA00004141"/>
    </source>
</evidence>
<comment type="similarity">
    <text evidence="2">Belongs to the bacterial sugar transferase family.</text>
</comment>
<dbReference type="RefSeq" id="WP_268918274.1">
    <property type="nucleotide sequence ID" value="NZ_JAPTMY010000034.1"/>
</dbReference>
<evidence type="ECO:0000259" key="8">
    <source>
        <dbReference type="Pfam" id="PF02397"/>
    </source>
</evidence>
<evidence type="ECO:0000256" key="5">
    <source>
        <dbReference type="ARBA" id="ARBA00022989"/>
    </source>
</evidence>
<dbReference type="InterPro" id="IPR017475">
    <property type="entry name" value="EPS_sugar_tfrase"/>
</dbReference>
<dbReference type="PANTHER" id="PTHR30576">
    <property type="entry name" value="COLANIC BIOSYNTHESIS UDP-GLUCOSE LIPID CARRIER TRANSFERASE"/>
    <property type="match status" value="1"/>
</dbReference>
<dbReference type="PANTHER" id="PTHR30576:SF10">
    <property type="entry name" value="SLL5057 PROTEIN"/>
    <property type="match status" value="1"/>
</dbReference>
<feature type="domain" description="Bacterial sugar transferase" evidence="8">
    <location>
        <begin position="296"/>
        <end position="484"/>
    </location>
</feature>
<evidence type="ECO:0000256" key="2">
    <source>
        <dbReference type="ARBA" id="ARBA00006464"/>
    </source>
</evidence>
<organism evidence="9 10">
    <name type="scientific">Actinomyces israelii</name>
    <dbReference type="NCBI Taxonomy" id="1659"/>
    <lineage>
        <taxon>Bacteria</taxon>
        <taxon>Bacillati</taxon>
        <taxon>Actinomycetota</taxon>
        <taxon>Actinomycetes</taxon>
        <taxon>Actinomycetales</taxon>
        <taxon>Actinomycetaceae</taxon>
        <taxon>Actinomyces</taxon>
    </lineage>
</organism>
<keyword evidence="10" id="KW-1185">Reference proteome</keyword>
<dbReference type="GO" id="GO:0016740">
    <property type="term" value="F:transferase activity"/>
    <property type="evidence" value="ECO:0007669"/>
    <property type="project" value="UniProtKB-KW"/>
</dbReference>
<comment type="subcellular location">
    <subcellularLocation>
        <location evidence="1">Membrane</location>
        <topology evidence="1">Multi-pass membrane protein</topology>
    </subcellularLocation>
</comment>
<name>A0ABT4IB49_9ACTO</name>
<proteinExistence type="inferred from homology"/>
<sequence>MTRQNLDYRALAKPESALATESFQRALRIGDLVIISLVIVFSHLVRFGAGDAAIATIRHGSPTASYVLLGVAIILTWWLLLAALKSYREHLLGYGSDEYHRVFQATITEFGGLALLSYLAGVELSRGYFLVALPTGLMSLQLWRWLARRRLVKARKSGAFTHPTFIVGSSESVPAVIAEIGRRPELGLAVVGVFLSDADAVGPETGLSSLLIGDTACLPRRVSGAEGITLIIARESGLNPSRIRRISWMLGPTSRLVMVPSMLDVAGPRLHLRPVDGISLIEIQVPRLDGVGLLAKRLFDILVSTTLIAALAPLWIVIPALIRVGDHGPALFRQTRVGLRGREFRIWKFRTMRVNADAELTALLARQGTADRPLFKIDDDPRITRIGRFLRRASLDELPQLFNVLQGTMSLVGPRPQVPAEVELYDDVASRRLLTKPGITGLWQVNGRSSLPWEEALRFDLFYVENWSLSMDIRILFKTLRVVITQDGSA</sequence>
<keyword evidence="5 7" id="KW-1133">Transmembrane helix</keyword>
<feature type="transmembrane region" description="Helical" evidence="7">
    <location>
        <begin position="301"/>
        <end position="322"/>
    </location>
</feature>
<evidence type="ECO:0000256" key="4">
    <source>
        <dbReference type="ARBA" id="ARBA00022692"/>
    </source>
</evidence>
<dbReference type="Pfam" id="PF13727">
    <property type="entry name" value="CoA_binding_3"/>
    <property type="match status" value="1"/>
</dbReference>
<dbReference type="Pfam" id="PF02397">
    <property type="entry name" value="Bac_transf"/>
    <property type="match status" value="1"/>
</dbReference>
<gene>
    <name evidence="9" type="ORF">OHJ16_12980</name>
</gene>
<protein>
    <submittedName>
        <fullName evidence="9">Sugar transferase</fullName>
    </submittedName>
</protein>
<evidence type="ECO:0000313" key="10">
    <source>
        <dbReference type="Proteomes" id="UP001072034"/>
    </source>
</evidence>
<evidence type="ECO:0000313" key="9">
    <source>
        <dbReference type="EMBL" id="MCZ0858955.1"/>
    </source>
</evidence>
<dbReference type="Proteomes" id="UP001072034">
    <property type="component" value="Unassembled WGS sequence"/>
</dbReference>
<dbReference type="EMBL" id="JAPTMY010000034">
    <property type="protein sequence ID" value="MCZ0858955.1"/>
    <property type="molecule type" value="Genomic_DNA"/>
</dbReference>
<feature type="transmembrane region" description="Helical" evidence="7">
    <location>
        <begin position="32"/>
        <end position="57"/>
    </location>
</feature>
<feature type="transmembrane region" description="Helical" evidence="7">
    <location>
        <begin position="63"/>
        <end position="81"/>
    </location>
</feature>
<reference evidence="9" key="1">
    <citation type="submission" date="2022-10" db="EMBL/GenBank/DDBJ databases">
        <title>Genome sequence of Actinomyces israelii ATCC 10048.</title>
        <authorList>
            <person name="Watt R.M."/>
            <person name="Tong W.M."/>
        </authorList>
    </citation>
    <scope>NUCLEOTIDE SEQUENCE</scope>
    <source>
        <strain evidence="9">ATCC 10048</strain>
    </source>
</reference>
<feature type="transmembrane region" description="Helical" evidence="7">
    <location>
        <begin position="127"/>
        <end position="146"/>
    </location>
</feature>
<keyword evidence="6 7" id="KW-0472">Membrane</keyword>
<dbReference type="NCBIfam" id="TIGR03025">
    <property type="entry name" value="EPS_sugtrans"/>
    <property type="match status" value="1"/>
</dbReference>